<organism evidence="10">
    <name type="scientific">candidate division WOR-3 bacterium</name>
    <dbReference type="NCBI Taxonomy" id="2052148"/>
    <lineage>
        <taxon>Bacteria</taxon>
        <taxon>Bacteria division WOR-3</taxon>
    </lineage>
</organism>
<keyword evidence="6 7" id="KW-0472">Membrane</keyword>
<feature type="transmembrane region" description="Helical" evidence="7">
    <location>
        <begin position="260"/>
        <end position="283"/>
    </location>
</feature>
<dbReference type="Pfam" id="PF02687">
    <property type="entry name" value="FtsX"/>
    <property type="match status" value="1"/>
</dbReference>
<evidence type="ECO:0000256" key="5">
    <source>
        <dbReference type="ARBA" id="ARBA00022989"/>
    </source>
</evidence>
<name>A0A7V3ZYM7_UNCW3</name>
<dbReference type="InterPro" id="IPR051447">
    <property type="entry name" value="Lipoprotein-release_system"/>
</dbReference>
<protein>
    <submittedName>
        <fullName evidence="10">ABC transporter permease</fullName>
    </submittedName>
</protein>
<keyword evidence="4 7" id="KW-0812">Transmembrane</keyword>
<comment type="caution">
    <text evidence="10">The sequence shown here is derived from an EMBL/GenBank/DDBJ whole genome shotgun (WGS) entry which is preliminary data.</text>
</comment>
<evidence type="ECO:0000313" key="10">
    <source>
        <dbReference type="EMBL" id="HGL17780.1"/>
    </source>
</evidence>
<dbReference type="InterPro" id="IPR003838">
    <property type="entry name" value="ABC3_permease_C"/>
</dbReference>
<comment type="subcellular location">
    <subcellularLocation>
        <location evidence="1">Cell membrane</location>
        <topology evidence="1">Multi-pass membrane protein</topology>
    </subcellularLocation>
</comment>
<evidence type="ECO:0000256" key="6">
    <source>
        <dbReference type="ARBA" id="ARBA00023136"/>
    </source>
</evidence>
<dbReference type="Pfam" id="PF12704">
    <property type="entry name" value="MacB_PCD"/>
    <property type="match status" value="1"/>
</dbReference>
<accession>A0A7V3ZYM7</accession>
<dbReference type="EMBL" id="DTDJ01000036">
    <property type="protein sequence ID" value="HGL17780.1"/>
    <property type="molecule type" value="Genomic_DNA"/>
</dbReference>
<feature type="domain" description="ABC3 transporter permease C-terminal" evidence="8">
    <location>
        <begin position="259"/>
        <end position="389"/>
    </location>
</feature>
<dbReference type="PANTHER" id="PTHR30489">
    <property type="entry name" value="LIPOPROTEIN-RELEASING SYSTEM TRANSMEMBRANE PROTEIN LOLE"/>
    <property type="match status" value="1"/>
</dbReference>
<evidence type="ECO:0000256" key="7">
    <source>
        <dbReference type="SAM" id="Phobius"/>
    </source>
</evidence>
<evidence type="ECO:0000259" key="8">
    <source>
        <dbReference type="Pfam" id="PF02687"/>
    </source>
</evidence>
<proteinExistence type="inferred from homology"/>
<evidence type="ECO:0000256" key="4">
    <source>
        <dbReference type="ARBA" id="ARBA00022692"/>
    </source>
</evidence>
<gene>
    <name evidence="10" type="ORF">ENU66_05605</name>
</gene>
<evidence type="ECO:0000256" key="3">
    <source>
        <dbReference type="ARBA" id="ARBA00022475"/>
    </source>
</evidence>
<evidence type="ECO:0000259" key="9">
    <source>
        <dbReference type="Pfam" id="PF12704"/>
    </source>
</evidence>
<sequence length="399" mass="45041">MIKTAFRNLFRHKRRTLLTFSILSIAIMYYIVIQGMLDGFEIESTKNFINLETGHLKITSAEYNHETFEGRMSNYINVENALRSLPFINGICPRLKIVGFIDNGIDEYPVIIVGIDPHKDTTVFELHKYTNGLISPSGLWIGSVIANRFNVKEGDILYLTFKGKRGTIVSKEFTIEGIIDAPSFIINNLQVFTHINSLNEIGEFEGEISEIFVKTDNFENSFNYKTEVEKILPAYSVKTWQEEGKDFLSISEAKKFSQNILLFFIVLIGIIGTANTLMIAVFERIREIGTLKAIGMKDNEVMKLFITEGVLIGIAGSLFGVLLGVIINSILVKYGIDWSPLLPKEMNFGYRVSGVIKNTWNLKSIWISLILGPISTLIASYLPAKRAKSLLPAECLRWI</sequence>
<dbReference type="AlphaFoldDB" id="A0A7V3ZYM7"/>
<keyword evidence="5 7" id="KW-1133">Transmembrane helix</keyword>
<feature type="transmembrane region" description="Helical" evidence="7">
    <location>
        <begin position="16"/>
        <end position="37"/>
    </location>
</feature>
<feature type="domain" description="MacB-like periplasmic core" evidence="9">
    <location>
        <begin position="16"/>
        <end position="228"/>
    </location>
</feature>
<comment type="similarity">
    <text evidence="2">Belongs to the ABC-4 integral membrane protein family. LolC/E subfamily.</text>
</comment>
<dbReference type="GO" id="GO:0044874">
    <property type="term" value="P:lipoprotein localization to outer membrane"/>
    <property type="evidence" value="ECO:0007669"/>
    <property type="project" value="TreeGrafter"/>
</dbReference>
<evidence type="ECO:0000256" key="1">
    <source>
        <dbReference type="ARBA" id="ARBA00004651"/>
    </source>
</evidence>
<feature type="transmembrane region" description="Helical" evidence="7">
    <location>
        <begin position="304"/>
        <end position="331"/>
    </location>
</feature>
<dbReference type="GO" id="GO:0098797">
    <property type="term" value="C:plasma membrane protein complex"/>
    <property type="evidence" value="ECO:0007669"/>
    <property type="project" value="TreeGrafter"/>
</dbReference>
<reference evidence="10" key="1">
    <citation type="journal article" date="2020" name="mSystems">
        <title>Genome- and Community-Level Interaction Insights into Carbon Utilization and Element Cycling Functions of Hydrothermarchaeota in Hydrothermal Sediment.</title>
        <authorList>
            <person name="Zhou Z."/>
            <person name="Liu Y."/>
            <person name="Xu W."/>
            <person name="Pan J."/>
            <person name="Luo Z.H."/>
            <person name="Li M."/>
        </authorList>
    </citation>
    <scope>NUCLEOTIDE SEQUENCE [LARGE SCALE GENOMIC DNA]</scope>
    <source>
        <strain evidence="10">SpSt-69</strain>
    </source>
</reference>
<keyword evidence="3" id="KW-1003">Cell membrane</keyword>
<evidence type="ECO:0000256" key="2">
    <source>
        <dbReference type="ARBA" id="ARBA00005236"/>
    </source>
</evidence>
<dbReference type="PANTHER" id="PTHR30489:SF0">
    <property type="entry name" value="LIPOPROTEIN-RELEASING SYSTEM TRANSMEMBRANE PROTEIN LOLE"/>
    <property type="match status" value="1"/>
</dbReference>
<dbReference type="InterPro" id="IPR025857">
    <property type="entry name" value="MacB_PCD"/>
</dbReference>
<feature type="transmembrane region" description="Helical" evidence="7">
    <location>
        <begin position="365"/>
        <end position="384"/>
    </location>
</feature>